<dbReference type="NCBIfam" id="NF040745">
    <property type="entry name" value="accessory_GlmL"/>
    <property type="match status" value="1"/>
</dbReference>
<dbReference type="AlphaFoldDB" id="A0A8S0WKN9"/>
<dbReference type="EMBL" id="CDGJ01000122">
    <property type="protein sequence ID" value="CEJ09267.1"/>
    <property type="molecule type" value="Genomic_DNA"/>
</dbReference>
<gene>
    <name evidence="1" type="ORF">DEACI_0130</name>
    <name evidence="2" type="ORF">DEACI_3751</name>
</gene>
<dbReference type="Proteomes" id="UP000836597">
    <property type="component" value="Chromosome"/>
</dbReference>
<sequence length="469" mass="49769">MQAVLLVDFGSTYTKVTVVDLAEERIVGTAKAGTTIAGNIMDGLNEALAQIPEPEGGWNFVRKLACSSAAGGLKMVASGLVKELTAEAARRAALGAGARVLRVFSYELSPDDLEEIVSLRPDLLLLAGGTDGGNKEILLKNAEHLSRLPLSLPVVVAGNKVVAREAAEILGRRHAPVVVAGNVMPELNVLSVESARSAIREVFLQNIVQAKGLDKAEEFMERVLMPTPAAVLSAAELLAQGEGEEEGLGELLVVDVGGATTDVHSLAKGEPSKAGVMLKGLPEPFAKRTVEGDLGMRYSAPALGEAAGKRLAGNLGWPEEKVRERLELCAKEPWRLPATDEERDFDIAMGRLAVELAVERHAGTLEVVYTPFGATYLQHGKDLTQLPAVIGTGGVLLYHSRPLEILRGALFDPLQAGVLKPQDPAFYLDGEYILAAMGLLREIAPGTALRMMKKYLVKLVGGKTDGVVG</sequence>
<proteinExistence type="predicted"/>
<dbReference type="EMBL" id="LR746496">
    <property type="protein sequence ID" value="CAA7599504.1"/>
    <property type="molecule type" value="Genomic_DNA"/>
</dbReference>
<accession>A0A8S0WKN9</accession>
<protein>
    <submittedName>
        <fullName evidence="1">Protein MutL</fullName>
    </submittedName>
</protein>
<dbReference type="Pfam" id="PF13941">
    <property type="entry name" value="MutL"/>
    <property type="match status" value="1"/>
</dbReference>
<keyword evidence="3" id="KW-1185">Reference proteome</keyword>
<dbReference type="PIRSF" id="PIRSF004729">
    <property type="entry name" value="MutL"/>
    <property type="match status" value="1"/>
</dbReference>
<reference evidence="1" key="2">
    <citation type="submission" date="2020-01" db="EMBL/GenBank/DDBJ databases">
        <authorList>
            <person name="Hornung B."/>
        </authorList>
    </citation>
    <scope>NUCLEOTIDE SEQUENCE</scope>
    <source>
        <strain evidence="1">PacBioINE</strain>
    </source>
</reference>
<name>A0A8S0WKN9_9FIRM</name>
<dbReference type="RefSeq" id="WP_240983304.1">
    <property type="nucleotide sequence ID" value="NZ_CDGJ01000122.1"/>
</dbReference>
<dbReference type="InterPro" id="IPR006230">
    <property type="entry name" value="MutL"/>
</dbReference>
<dbReference type="CDD" id="cd00636">
    <property type="entry name" value="TroA-like"/>
    <property type="match status" value="1"/>
</dbReference>
<organism evidence="1">
    <name type="scientific">Acididesulfobacillus acetoxydans</name>
    <dbReference type="NCBI Taxonomy" id="1561005"/>
    <lineage>
        <taxon>Bacteria</taxon>
        <taxon>Bacillati</taxon>
        <taxon>Bacillota</taxon>
        <taxon>Clostridia</taxon>
        <taxon>Eubacteriales</taxon>
        <taxon>Peptococcaceae</taxon>
        <taxon>Acididesulfobacillus</taxon>
    </lineage>
</organism>
<dbReference type="NCBIfam" id="TIGR01319">
    <property type="entry name" value="glmL_fam"/>
    <property type="match status" value="1"/>
</dbReference>
<evidence type="ECO:0000313" key="3">
    <source>
        <dbReference type="Proteomes" id="UP001071230"/>
    </source>
</evidence>
<evidence type="ECO:0000313" key="1">
    <source>
        <dbReference type="EMBL" id="CAA7599504.1"/>
    </source>
</evidence>
<reference evidence="2" key="1">
    <citation type="submission" date="2014-11" db="EMBL/GenBank/DDBJ databases">
        <authorList>
            <person name="Hornung B.V."/>
        </authorList>
    </citation>
    <scope>NUCLEOTIDE SEQUENCE</scope>
    <source>
        <strain evidence="2">INE</strain>
    </source>
</reference>
<dbReference type="Proteomes" id="UP001071230">
    <property type="component" value="Unassembled WGS sequence"/>
</dbReference>
<evidence type="ECO:0000313" key="2">
    <source>
        <dbReference type="EMBL" id="CEJ09267.1"/>
    </source>
</evidence>
<dbReference type="KEGG" id="aacx:DEACI_0130"/>